<evidence type="ECO:0000256" key="12">
    <source>
        <dbReference type="ARBA" id="ARBA00023136"/>
    </source>
</evidence>
<dbReference type="SMART" id="SM00957">
    <property type="entry name" value="SecA_DEAD"/>
    <property type="match status" value="1"/>
</dbReference>
<comment type="catalytic activity">
    <reaction evidence="13">
        <text>ATP + H2O + cellular proteinSide 1 = ADP + phosphate + cellular proteinSide 2.</text>
        <dbReference type="EC" id="7.4.2.8"/>
    </reaction>
</comment>
<gene>
    <name evidence="13 18" type="primary">secA</name>
    <name evidence="18" type="ORF">Chls_081</name>
</gene>
<keyword evidence="8 13" id="KW-0067">ATP-binding</keyword>
<dbReference type="EC" id="7.4.2.8" evidence="13"/>
<dbReference type="InterPro" id="IPR011115">
    <property type="entry name" value="SecA_DEAD"/>
</dbReference>
<dbReference type="PANTHER" id="PTHR30612:SF0">
    <property type="entry name" value="CHLOROPLAST PROTEIN-TRANSPORTING ATPASE"/>
    <property type="match status" value="1"/>
</dbReference>
<feature type="domain" description="Helicase ATP-binding" evidence="15">
    <location>
        <begin position="114"/>
        <end position="273"/>
    </location>
</feature>
<dbReference type="SUPFAM" id="SSF81767">
    <property type="entry name" value="Pre-protein crosslinking domain of SecA"/>
    <property type="match status" value="1"/>
</dbReference>
<dbReference type="Pfam" id="PF21090">
    <property type="entry name" value="P-loop_SecA"/>
    <property type="match status" value="1"/>
</dbReference>
<evidence type="ECO:0000256" key="2">
    <source>
        <dbReference type="ARBA" id="ARBA00007650"/>
    </source>
</evidence>
<evidence type="ECO:0000256" key="10">
    <source>
        <dbReference type="ARBA" id="ARBA00022967"/>
    </source>
</evidence>
<dbReference type="InterPro" id="IPR014001">
    <property type="entry name" value="Helicase_ATP-bd"/>
</dbReference>
<dbReference type="InterPro" id="IPR011116">
    <property type="entry name" value="SecA_Wing/Scaffold"/>
</dbReference>
<dbReference type="EMBL" id="CP035278">
    <property type="protein sequence ID" value="QHP82956.1"/>
    <property type="molecule type" value="Genomic_DNA"/>
</dbReference>
<feature type="domain" description="SecA family profile" evidence="17">
    <location>
        <begin position="15"/>
        <end position="722"/>
    </location>
</feature>
<dbReference type="PROSITE" id="PS51196">
    <property type="entry name" value="SECA_MOTOR_DEAD"/>
    <property type="match status" value="1"/>
</dbReference>
<feature type="domain" description="Helicase C-terminal" evidence="16">
    <location>
        <begin position="554"/>
        <end position="738"/>
    </location>
</feature>
<keyword evidence="3 13" id="KW-0813">Transport</keyword>
<dbReference type="InterPro" id="IPR036266">
    <property type="entry name" value="SecA_Wing/Scaffold_sf"/>
</dbReference>
<evidence type="ECO:0000259" key="17">
    <source>
        <dbReference type="PROSITE" id="PS51196"/>
    </source>
</evidence>
<reference evidence="18" key="1">
    <citation type="submission" date="2019-01" db="EMBL/GenBank/DDBJ databases">
        <title>Whole genome sequencing and annotation enables comparative genome analysis that reveals unique features of the Chlamydia suis R19 Genome.</title>
        <authorList>
            <person name="Dimond Z.E."/>
        </authorList>
    </citation>
    <scope>NUCLEOTIDE SEQUENCE [LARGE SCALE GENOMIC DNA]</scope>
    <source>
        <strain evidence="18">R19</strain>
    </source>
</reference>
<keyword evidence="7 13" id="KW-0547">Nucleotide-binding</keyword>
<dbReference type="Pfam" id="PF07517">
    <property type="entry name" value="SecA_DEAD"/>
    <property type="match status" value="1"/>
</dbReference>
<name>A0ABX6IQ08_9CHLA</name>
<dbReference type="NCBIfam" id="TIGR00963">
    <property type="entry name" value="secA"/>
    <property type="match status" value="1"/>
</dbReference>
<dbReference type="InterPro" id="IPR036670">
    <property type="entry name" value="SecA_X-link_sf"/>
</dbReference>
<dbReference type="SUPFAM" id="SSF52540">
    <property type="entry name" value="P-loop containing nucleoside triphosphate hydrolases"/>
    <property type="match status" value="2"/>
</dbReference>
<keyword evidence="10 13" id="KW-1278">Translocase</keyword>
<evidence type="ECO:0000256" key="5">
    <source>
        <dbReference type="ARBA" id="ARBA00022490"/>
    </source>
</evidence>
<organism evidence="18 19">
    <name type="scientific">Chlamydia suis</name>
    <dbReference type="NCBI Taxonomy" id="83559"/>
    <lineage>
        <taxon>Bacteria</taxon>
        <taxon>Pseudomonadati</taxon>
        <taxon>Chlamydiota</taxon>
        <taxon>Chlamydiia</taxon>
        <taxon>Chlamydiales</taxon>
        <taxon>Chlamydiaceae</taxon>
        <taxon>Chlamydia/Chlamydophila group</taxon>
        <taxon>Chlamydia</taxon>
    </lineage>
</organism>
<dbReference type="InterPro" id="IPR044722">
    <property type="entry name" value="SecA_SF2_C"/>
</dbReference>
<keyword evidence="5 13" id="KW-0963">Cytoplasm</keyword>
<dbReference type="PRINTS" id="PR00906">
    <property type="entry name" value="SECA"/>
</dbReference>
<evidence type="ECO:0000256" key="11">
    <source>
        <dbReference type="ARBA" id="ARBA00023010"/>
    </source>
</evidence>
<evidence type="ECO:0000256" key="13">
    <source>
        <dbReference type="HAMAP-Rule" id="MF_01382"/>
    </source>
</evidence>
<dbReference type="PROSITE" id="PS01312">
    <property type="entry name" value="SECA"/>
    <property type="match status" value="1"/>
</dbReference>
<proteinExistence type="inferred from homology"/>
<keyword evidence="4 13" id="KW-1003">Cell membrane</keyword>
<protein>
    <recommendedName>
        <fullName evidence="13 14">Protein translocase subunit SecA</fullName>
        <ecNumber evidence="13">7.4.2.8</ecNumber>
    </recommendedName>
</protein>
<dbReference type="InterPro" id="IPR020937">
    <property type="entry name" value="SecA_CS"/>
</dbReference>
<evidence type="ECO:0000256" key="6">
    <source>
        <dbReference type="ARBA" id="ARBA00022519"/>
    </source>
</evidence>
<dbReference type="InterPro" id="IPR000185">
    <property type="entry name" value="SecA"/>
</dbReference>
<dbReference type="Proteomes" id="UP000512184">
    <property type="component" value="Chromosome"/>
</dbReference>
<evidence type="ECO:0000256" key="1">
    <source>
        <dbReference type="ARBA" id="ARBA00004170"/>
    </source>
</evidence>
<evidence type="ECO:0000256" key="8">
    <source>
        <dbReference type="ARBA" id="ARBA00022840"/>
    </source>
</evidence>
<evidence type="ECO:0000256" key="3">
    <source>
        <dbReference type="ARBA" id="ARBA00022448"/>
    </source>
</evidence>
<dbReference type="CDD" id="cd17928">
    <property type="entry name" value="DEXDc_SecA"/>
    <property type="match status" value="1"/>
</dbReference>
<comment type="function">
    <text evidence="13">Part of the Sec protein translocase complex. Interacts with the SecYEG preprotein conducting channel. Has a central role in coupling the hydrolysis of ATP to the transfer of proteins into and across the cell membrane, serving as an ATP-driven molecular motor driving the stepwise translocation of polypeptide chains across the membrane.</text>
</comment>
<keyword evidence="19" id="KW-1185">Reference proteome</keyword>
<feature type="binding site" evidence="13">
    <location>
        <begin position="130"/>
        <end position="134"/>
    </location>
    <ligand>
        <name>ATP</name>
        <dbReference type="ChEBI" id="CHEBI:30616"/>
    </ligand>
</feature>
<dbReference type="Pfam" id="PF07516">
    <property type="entry name" value="SecA_SW"/>
    <property type="match status" value="1"/>
</dbReference>
<dbReference type="PANTHER" id="PTHR30612">
    <property type="entry name" value="SECA INNER MEMBRANE COMPONENT OF SEC PROTEIN SECRETION SYSTEM"/>
    <property type="match status" value="1"/>
</dbReference>
<evidence type="ECO:0000259" key="15">
    <source>
        <dbReference type="PROSITE" id="PS51192"/>
    </source>
</evidence>
<dbReference type="PROSITE" id="PS51192">
    <property type="entry name" value="HELICASE_ATP_BIND_1"/>
    <property type="match status" value="1"/>
</dbReference>
<dbReference type="PROSITE" id="PS51194">
    <property type="entry name" value="HELICASE_CTER"/>
    <property type="match status" value="1"/>
</dbReference>
<dbReference type="HAMAP" id="MF_01382">
    <property type="entry name" value="SecA"/>
    <property type="match status" value="1"/>
</dbReference>
<dbReference type="InterPro" id="IPR001650">
    <property type="entry name" value="Helicase_C-like"/>
</dbReference>
<dbReference type="Gene3D" id="3.90.1440.10">
    <property type="entry name" value="SecA, preprotein cross-linking domain"/>
    <property type="match status" value="1"/>
</dbReference>
<dbReference type="InterPro" id="IPR011130">
    <property type="entry name" value="SecA_preprotein_X-link_dom"/>
</dbReference>
<evidence type="ECO:0000256" key="4">
    <source>
        <dbReference type="ARBA" id="ARBA00022475"/>
    </source>
</evidence>
<evidence type="ECO:0000256" key="14">
    <source>
        <dbReference type="RuleBase" id="RU003874"/>
    </source>
</evidence>
<comment type="subunit">
    <text evidence="13">Monomer and homodimer. Part of the essential Sec protein translocation apparatus which comprises SecA, SecYEG and auxiliary proteins SecDF. Other proteins may also be involved.</text>
</comment>
<dbReference type="InterPro" id="IPR027417">
    <property type="entry name" value="P-loop_NTPase"/>
</dbReference>
<dbReference type="CDD" id="cd18803">
    <property type="entry name" value="SF2_C_secA"/>
    <property type="match status" value="1"/>
</dbReference>
<keyword evidence="12 13" id="KW-0472">Membrane</keyword>
<dbReference type="Gene3D" id="3.40.50.300">
    <property type="entry name" value="P-loop containing nucleotide triphosphate hydrolases"/>
    <property type="match status" value="2"/>
</dbReference>
<dbReference type="Gene3D" id="1.10.3060.10">
    <property type="entry name" value="Helical scaffold and wing domains of SecA"/>
    <property type="match status" value="1"/>
</dbReference>
<evidence type="ECO:0000259" key="16">
    <source>
        <dbReference type="PROSITE" id="PS51194"/>
    </source>
</evidence>
<dbReference type="Pfam" id="PF01043">
    <property type="entry name" value="SecA_PP_bind"/>
    <property type="match status" value="1"/>
</dbReference>
<keyword evidence="11 13" id="KW-0811">Translocation</keyword>
<comment type="subcellular location">
    <subcellularLocation>
        <location evidence="13">Cell membrane</location>
        <topology evidence="13">Peripheral membrane protein</topology>
        <orientation evidence="13">Cytoplasmic side</orientation>
    </subcellularLocation>
    <subcellularLocation>
        <location evidence="13">Cytoplasm</location>
    </subcellularLocation>
    <subcellularLocation>
        <location evidence="1">Membrane</location>
        <topology evidence="1">Peripheral membrane protein</topology>
    </subcellularLocation>
    <text evidence="13">Distribution is 50-50.</text>
</comment>
<evidence type="ECO:0000256" key="7">
    <source>
        <dbReference type="ARBA" id="ARBA00022741"/>
    </source>
</evidence>
<evidence type="ECO:0000256" key="9">
    <source>
        <dbReference type="ARBA" id="ARBA00022927"/>
    </source>
</evidence>
<evidence type="ECO:0000313" key="18">
    <source>
        <dbReference type="EMBL" id="QHP82956.1"/>
    </source>
</evidence>
<keyword evidence="9 13" id="KW-0653">Protein transport</keyword>
<sequence>MRMGFFSKACVEHMMDFLKRFFGSSQERILKRFQKLVEEVNICDEKFSSLSDEELREKTPQLKMRYQEGESLDKLLPEAYGVVKNVCRRLAGTPVEVSGYHQQWDMVPYDVQILGAIAMHKGFITEMQTGEGKTLTAVMPLYLNALTGKPVHLVTVNDYLAQRDCEWVGSVLRWLGLTTGVLVSGIPPEKRKAIYQCDVVYGTASEFGFDYLRDNSIATRKEEQVGRGFYFAIIDEVDSVLIDEARTPLIISGPGEKHNPVYFELKDKVADLVHFQRELCNQIATEARKNLDSFLGTDVLPKDRKIMEGISEACRALWLVSKGMPLNRVLRRVREHPDLRAIIDKWDVFYHAEQNKEECLEKLASLYIIVDEHNNDFELTDKGMQQWIEKIGGSAEDFVMMDMGHEYALIEEDTTLSSADKLNRKIAISEKDTQRKARAHGLRQLLRAHLLMEKDIDYIVRDDQIVIIDEHTGRPQPGRRFSEGLHQAIEAKEQVTIRKESQTFATVTLQNFFRLYEKLAGMTGTAITESREFKEIYNLYVLQVPTFKPCLRIDYNDAFYMTEREKYQAIVAEIVSAHHSGKPILIGTESVEVSEKLSRILRQNRIHHTVLNAKNHAQEAEIIAGAGKVGAVTVATNMAGRGTDIKLDQEAVAAGGLYVIGTSRHQSRRIDRQLRGRCARLGDPGAAKFFLSFEDRLMRLFASPKLNTLIRHFRPPEGEAMSDPMFDRLIETAQKRVEGRNYTIRKHTLEYDDVMNKQRQTIYAFRNDVLYAEDLFVVAREQIEHVAVALAFLILKDAHADHCSLPKIEEWLSYSFPVKLDDQEIRRLGDVDAVADYIGSLLIEAFDAKFSAMLSEFTEIIGSASNAQGICNDILRSVIISHIDEEWKIHLVDMDLLRSEVGLRSVGQKDPLIEFKNESFLLFEGLIRDIRIAIVKHLFALELSLTRSDRPDNAIPTVATAFHNHDNFRPMELTIIGENEAS</sequence>
<feature type="binding site" evidence="13">
    <location>
        <position position="644"/>
    </location>
    <ligand>
        <name>ATP</name>
        <dbReference type="ChEBI" id="CHEBI:30616"/>
    </ligand>
</feature>
<dbReference type="SMART" id="SM00958">
    <property type="entry name" value="SecA_PP_bind"/>
    <property type="match status" value="1"/>
</dbReference>
<feature type="binding site" evidence="13">
    <location>
        <position position="112"/>
    </location>
    <ligand>
        <name>ATP</name>
        <dbReference type="ChEBI" id="CHEBI:30616"/>
    </ligand>
</feature>
<dbReference type="InterPro" id="IPR014018">
    <property type="entry name" value="SecA_motor_DEAD"/>
</dbReference>
<dbReference type="SUPFAM" id="SSF81886">
    <property type="entry name" value="Helical scaffold and wing domains of SecA"/>
    <property type="match status" value="1"/>
</dbReference>
<comment type="similarity">
    <text evidence="2 13 14">Belongs to the SecA family.</text>
</comment>
<keyword evidence="6" id="KW-0997">Cell inner membrane</keyword>
<evidence type="ECO:0000313" key="19">
    <source>
        <dbReference type="Proteomes" id="UP000512184"/>
    </source>
</evidence>
<accession>A0ABX6IQ08</accession>